<dbReference type="GO" id="GO:0007052">
    <property type="term" value="P:mitotic spindle organization"/>
    <property type="evidence" value="ECO:0007669"/>
    <property type="project" value="TreeGrafter"/>
</dbReference>
<feature type="domain" description="KIF21A/B second helical" evidence="10">
    <location>
        <begin position="393"/>
        <end position="430"/>
    </location>
</feature>
<evidence type="ECO:0000313" key="11">
    <source>
        <dbReference type="EMBL" id="CAD7461302.1"/>
    </source>
</evidence>
<feature type="region of interest" description="Disordered" evidence="9">
    <location>
        <begin position="729"/>
        <end position="751"/>
    </location>
</feature>
<accession>A0A7R9NYY1</accession>
<feature type="compositionally biased region" description="Low complexity" evidence="9">
    <location>
        <begin position="604"/>
        <end position="622"/>
    </location>
</feature>
<dbReference type="PROSITE" id="PS00678">
    <property type="entry name" value="WD_REPEATS_1"/>
    <property type="match status" value="1"/>
</dbReference>
<keyword evidence="5 8" id="KW-0175">Coiled coil</keyword>
<feature type="coiled-coil region" evidence="8">
    <location>
        <begin position="561"/>
        <end position="588"/>
    </location>
</feature>
<keyword evidence="1" id="KW-0963">Cytoplasm</keyword>
<dbReference type="Pfam" id="PF23203">
    <property type="entry name" value="KIF21A"/>
    <property type="match status" value="2"/>
</dbReference>
<organism evidence="11">
    <name type="scientific">Timema tahoe</name>
    <dbReference type="NCBI Taxonomy" id="61484"/>
    <lineage>
        <taxon>Eukaryota</taxon>
        <taxon>Metazoa</taxon>
        <taxon>Ecdysozoa</taxon>
        <taxon>Arthropoda</taxon>
        <taxon>Hexapoda</taxon>
        <taxon>Insecta</taxon>
        <taxon>Pterygota</taxon>
        <taxon>Neoptera</taxon>
        <taxon>Polyneoptera</taxon>
        <taxon>Phasmatodea</taxon>
        <taxon>Timematodea</taxon>
        <taxon>Timematoidea</taxon>
        <taxon>Timematidae</taxon>
        <taxon>Timema</taxon>
    </lineage>
</organism>
<dbReference type="GO" id="GO:0005875">
    <property type="term" value="C:microtubule associated complex"/>
    <property type="evidence" value="ECO:0007669"/>
    <property type="project" value="TreeGrafter"/>
</dbReference>
<feature type="repeat" description="WD" evidence="7">
    <location>
        <begin position="798"/>
        <end position="837"/>
    </location>
</feature>
<dbReference type="InterPro" id="IPR015943">
    <property type="entry name" value="WD40/YVTN_repeat-like_dom_sf"/>
</dbReference>
<dbReference type="InterPro" id="IPR056532">
    <property type="entry name" value="KIF21A/B_hel_2"/>
</dbReference>
<dbReference type="Pfam" id="PF00400">
    <property type="entry name" value="WD40"/>
    <property type="match status" value="1"/>
</dbReference>
<protein>
    <recommendedName>
        <fullName evidence="10">KIF21A/B second helical domain-containing protein</fullName>
    </recommendedName>
</protein>
<evidence type="ECO:0000256" key="3">
    <source>
        <dbReference type="ARBA" id="ARBA00022701"/>
    </source>
</evidence>
<dbReference type="PROSITE" id="PS50082">
    <property type="entry name" value="WD_REPEATS_2"/>
    <property type="match status" value="1"/>
</dbReference>
<evidence type="ECO:0000259" key="10">
    <source>
        <dbReference type="Pfam" id="PF23203"/>
    </source>
</evidence>
<keyword evidence="6" id="KW-0505">Motor protein</keyword>
<dbReference type="CDD" id="cd22248">
    <property type="entry name" value="Rcc_KIF21"/>
    <property type="match status" value="1"/>
</dbReference>
<dbReference type="InterPro" id="IPR001680">
    <property type="entry name" value="WD40_rpt"/>
</dbReference>
<feature type="domain" description="KIF21A/B second helical" evidence="10">
    <location>
        <begin position="460"/>
        <end position="577"/>
    </location>
</feature>
<keyword evidence="3" id="KW-0493">Microtubule</keyword>
<dbReference type="EMBL" id="OE004614">
    <property type="protein sequence ID" value="CAD7461302.1"/>
    <property type="molecule type" value="Genomic_DNA"/>
</dbReference>
<feature type="compositionally biased region" description="Polar residues" evidence="9">
    <location>
        <begin position="192"/>
        <end position="223"/>
    </location>
</feature>
<feature type="coiled-coil region" evidence="8">
    <location>
        <begin position="456"/>
        <end position="524"/>
    </location>
</feature>
<proteinExistence type="predicted"/>
<reference evidence="11" key="1">
    <citation type="submission" date="2020-11" db="EMBL/GenBank/DDBJ databases">
        <authorList>
            <person name="Tran Van P."/>
        </authorList>
    </citation>
    <scope>NUCLEOTIDE SEQUENCE</scope>
</reference>
<dbReference type="Pfam" id="PF25764">
    <property type="entry name" value="KIF21A_4th"/>
    <property type="match status" value="1"/>
</dbReference>
<gene>
    <name evidence="11" type="ORF">TTEB3V08_LOCUS9214</name>
</gene>
<dbReference type="InterPro" id="IPR027640">
    <property type="entry name" value="Kinesin-like_fam"/>
</dbReference>
<dbReference type="GO" id="GO:0007018">
    <property type="term" value="P:microtubule-based movement"/>
    <property type="evidence" value="ECO:0007669"/>
    <property type="project" value="InterPro"/>
</dbReference>
<dbReference type="GO" id="GO:0051231">
    <property type="term" value="P:spindle elongation"/>
    <property type="evidence" value="ECO:0007669"/>
    <property type="project" value="TreeGrafter"/>
</dbReference>
<evidence type="ECO:0000256" key="7">
    <source>
        <dbReference type="PROSITE-ProRule" id="PRU00221"/>
    </source>
</evidence>
<evidence type="ECO:0000256" key="5">
    <source>
        <dbReference type="ARBA" id="ARBA00023054"/>
    </source>
</evidence>
<keyword evidence="4" id="KW-0677">Repeat</keyword>
<name>A0A7R9NYY1_9NEOP</name>
<evidence type="ECO:0000256" key="2">
    <source>
        <dbReference type="ARBA" id="ARBA00022574"/>
    </source>
</evidence>
<dbReference type="Gene3D" id="2.130.10.10">
    <property type="entry name" value="YVTN repeat-like/Quinoprotein amine dehydrogenase"/>
    <property type="match status" value="1"/>
</dbReference>
<dbReference type="SUPFAM" id="SSF50978">
    <property type="entry name" value="WD40 repeat-like"/>
    <property type="match status" value="1"/>
</dbReference>
<feature type="region of interest" description="Disordered" evidence="9">
    <location>
        <begin position="175"/>
        <end position="248"/>
    </location>
</feature>
<dbReference type="GO" id="GO:0003777">
    <property type="term" value="F:microtubule motor activity"/>
    <property type="evidence" value="ECO:0007669"/>
    <property type="project" value="InterPro"/>
</dbReference>
<dbReference type="PANTHER" id="PTHR47969:SF28">
    <property type="entry name" value="KINESIN-LIKE PROTEIN KIF21B"/>
    <property type="match status" value="1"/>
</dbReference>
<dbReference type="PANTHER" id="PTHR47969">
    <property type="entry name" value="CHROMOSOME-ASSOCIATED KINESIN KIF4A-RELATED"/>
    <property type="match status" value="1"/>
</dbReference>
<dbReference type="SMART" id="SM00320">
    <property type="entry name" value="WD40"/>
    <property type="match status" value="3"/>
</dbReference>
<keyword evidence="2 7" id="KW-0853">WD repeat</keyword>
<dbReference type="GO" id="GO:0005874">
    <property type="term" value="C:microtubule"/>
    <property type="evidence" value="ECO:0007669"/>
    <property type="project" value="UniProtKB-KW"/>
</dbReference>
<evidence type="ECO:0000256" key="4">
    <source>
        <dbReference type="ARBA" id="ARBA00022737"/>
    </source>
</evidence>
<dbReference type="PROSITE" id="PS50294">
    <property type="entry name" value="WD_REPEATS_REGION"/>
    <property type="match status" value="1"/>
</dbReference>
<dbReference type="InterPro" id="IPR036322">
    <property type="entry name" value="WD40_repeat_dom_sf"/>
</dbReference>
<dbReference type="AlphaFoldDB" id="A0A7R9NYY1"/>
<dbReference type="InterPro" id="IPR019775">
    <property type="entry name" value="WD40_repeat_CS"/>
</dbReference>
<sequence length="936" mass="105969">MEFNKPKPLNLAGDLAKNFNEFQEEVLEYFEATETGTKSAGVQIARLKNLLGRDAVRLYKTLTTIKPEEETVNDILSVLKSHCIPKKNETILVFNFFNRKQCLSEPFENFYAELRALATPCEFGDQEDKLLRAQIILGVNSQSIKQHLLREDTTLNKVVEYCKSVELADKNLKTIEDGGRSSQSDIFKVSRKTTTPQPSQVQNQCHLQKAGQSRSRNNLQQTEPLRPDPKENLGGQNNQPTEKVRKVKDEYERKLTDMQKELKRLQSAQREHVKLLRNQSQHESQLRSLKSDLNEMKKSKVKLMNRMKEEAQRHKEADLEKKREIAQLRKASRRQEHQIRSLESDTKIKEVLLRRKNEEVSALRRATRTNMSNKAAGRVGPRHTTARSKTMNFSPKVAKQKWQAMEKNISKMALNKQAVAAIEREMESQLARPCSKLVGFVPDQSPVSCLRLTWFLLGQITERERLSHELEKLTRQRDFMCRSGTEEVLLQDLDEQIENIRANIEYVQENITESQQNIVQVEETKGGLDGLELGQGLIDVNEARYFIEKLYNMTVSQTYTAAQKELGIKEMESKLNEMTQRNRVQDELFQHVVRTQGLDLATLSRPVSSNSSNSSSRSTSPTDTWNGNMRPFRFTTQKVRRRTALPSELLYAGSAANESTLQQEKTSDNLLMAPPRPITRVPSVPDSFRTAVKPSPVAARKLYDRQESTSPRLNRRAYVMGPGSLMSKLTGSMEQGLDASPPNSPPTYRRLNSKEENVFSRLTSTTTGAKEEQIGKGIISAYTGKVLPKSPLMCTHVAEGHSRAVLSLFATDNLLFSASKDRTVKVWDLHSGVECQSLSGHPNNVVGVKYCEELRLVFSVSSAYVKVWDLRNNTKCIKTLHSSGLTTNGPISIATPSRSVILPAGEVTINDLALNHNGTTLYTAAGDRVRVWDIRK</sequence>
<evidence type="ECO:0000256" key="6">
    <source>
        <dbReference type="ARBA" id="ARBA00023175"/>
    </source>
</evidence>
<evidence type="ECO:0000256" key="8">
    <source>
        <dbReference type="SAM" id="Coils"/>
    </source>
</evidence>
<evidence type="ECO:0000256" key="1">
    <source>
        <dbReference type="ARBA" id="ARBA00022490"/>
    </source>
</evidence>
<feature type="region of interest" description="Disordered" evidence="9">
    <location>
        <begin position="603"/>
        <end position="633"/>
    </location>
</feature>
<evidence type="ECO:0000256" key="9">
    <source>
        <dbReference type="SAM" id="MobiDB-lite"/>
    </source>
</evidence>